<dbReference type="AlphaFoldDB" id="A0A813RLC4"/>
<dbReference type="OrthoDB" id="10013026at2759"/>
<evidence type="ECO:0000313" key="4">
    <source>
        <dbReference type="Proteomes" id="UP000663891"/>
    </source>
</evidence>
<dbReference type="Proteomes" id="UP000663881">
    <property type="component" value="Unassembled WGS sequence"/>
</dbReference>
<accession>A0A813RLC4</accession>
<gene>
    <name evidence="3" type="ORF">OKA104_LOCUS27201</name>
    <name evidence="2" type="ORF">VCS650_LOCUS3083</name>
</gene>
<reference evidence="2" key="1">
    <citation type="submission" date="2021-02" db="EMBL/GenBank/DDBJ databases">
        <authorList>
            <person name="Nowell W R."/>
        </authorList>
    </citation>
    <scope>NUCLEOTIDE SEQUENCE</scope>
</reference>
<proteinExistence type="predicted"/>
<feature type="compositionally biased region" description="Polar residues" evidence="1">
    <location>
        <begin position="129"/>
        <end position="162"/>
    </location>
</feature>
<protein>
    <submittedName>
        <fullName evidence="2">Uncharacterized protein</fullName>
    </submittedName>
</protein>
<dbReference type="Proteomes" id="UP000663891">
    <property type="component" value="Unassembled WGS sequence"/>
</dbReference>
<name>A0A813RLC4_9BILA</name>
<organism evidence="2 4">
    <name type="scientific">Adineta steineri</name>
    <dbReference type="NCBI Taxonomy" id="433720"/>
    <lineage>
        <taxon>Eukaryota</taxon>
        <taxon>Metazoa</taxon>
        <taxon>Spiralia</taxon>
        <taxon>Gnathifera</taxon>
        <taxon>Rotifera</taxon>
        <taxon>Eurotatoria</taxon>
        <taxon>Bdelloidea</taxon>
        <taxon>Adinetida</taxon>
        <taxon>Adinetidae</taxon>
        <taxon>Adineta</taxon>
    </lineage>
</organism>
<sequence>MSTTAYRNAHSPRTFTRRHIRKSSTNSILPTITNNSTRFHSQTNYIRPPVPPIRESILTNSIVSSEIVSSMSQSPSLPVQFLSSENSLNENLTNKLSKQPYTFSNPPREIQRQSIQNMKYLRNSRLRQRVSSAPDENSFQNSPRSSIRNPQKPSSANESSTPRSHDDNNNNNHIQQLPPINHHLLKRDEQQKTSLNALIKEQERSKVPKAVQKRRIILLFRRLPPPSTSPLISPRRQQHQDLSPIKSDIISTNYHQQDQNPIDDTQHIINNQISSPSNSVSRDPFYGFDQAEIADSKQIAAILANMQSLDDWIPNNVNDGLSPRRQQKTFDPKKYEYVATNSFDTATFKLSPRTLKPSEELAARSRFSQHYRYEMLSSANAQIPPLMASIVAENNNSIGTIGTGNDKTFTFRLNSATTMKKQSSFDDIEPIPSTMDGEQVQLCFDEILKCFYDPHTGTYYELSST</sequence>
<evidence type="ECO:0000313" key="2">
    <source>
        <dbReference type="EMBL" id="CAF0783685.1"/>
    </source>
</evidence>
<comment type="caution">
    <text evidence="2">The sequence shown here is derived from an EMBL/GenBank/DDBJ whole genome shotgun (WGS) entry which is preliminary data.</text>
</comment>
<feature type="region of interest" description="Disordered" evidence="1">
    <location>
        <begin position="127"/>
        <end position="176"/>
    </location>
</feature>
<evidence type="ECO:0000313" key="3">
    <source>
        <dbReference type="EMBL" id="CAF3955294.1"/>
    </source>
</evidence>
<dbReference type="EMBL" id="CAJNON010000016">
    <property type="protein sequence ID" value="CAF0783685.1"/>
    <property type="molecule type" value="Genomic_DNA"/>
</dbReference>
<evidence type="ECO:0000256" key="1">
    <source>
        <dbReference type="SAM" id="MobiDB-lite"/>
    </source>
</evidence>
<dbReference type="EMBL" id="CAJOAY010002470">
    <property type="protein sequence ID" value="CAF3955294.1"/>
    <property type="molecule type" value="Genomic_DNA"/>
</dbReference>